<proteinExistence type="predicted"/>
<dbReference type="InterPro" id="IPR029058">
    <property type="entry name" value="AB_hydrolase_fold"/>
</dbReference>
<reference evidence="3 4" key="1">
    <citation type="journal article" date="2008" name="Nature">
        <title>The genome of the model beetle and pest Tribolium castaneum.</title>
        <authorList>
            <consortium name="Tribolium Genome Sequencing Consortium"/>
            <person name="Richards S."/>
            <person name="Gibbs R.A."/>
            <person name="Weinstock G.M."/>
            <person name="Brown S.J."/>
            <person name="Denell R."/>
            <person name="Beeman R.W."/>
            <person name="Gibbs R."/>
            <person name="Beeman R.W."/>
            <person name="Brown S.J."/>
            <person name="Bucher G."/>
            <person name="Friedrich M."/>
            <person name="Grimmelikhuijzen C.J."/>
            <person name="Klingler M."/>
            <person name="Lorenzen M."/>
            <person name="Richards S."/>
            <person name="Roth S."/>
            <person name="Schroder R."/>
            <person name="Tautz D."/>
            <person name="Zdobnov E.M."/>
            <person name="Muzny D."/>
            <person name="Gibbs R.A."/>
            <person name="Weinstock G.M."/>
            <person name="Attaway T."/>
            <person name="Bell S."/>
            <person name="Buhay C.J."/>
            <person name="Chandrabose M.N."/>
            <person name="Chavez D."/>
            <person name="Clerk-Blankenburg K.P."/>
            <person name="Cree A."/>
            <person name="Dao M."/>
            <person name="Davis C."/>
            <person name="Chacko J."/>
            <person name="Dinh H."/>
            <person name="Dugan-Rocha S."/>
            <person name="Fowler G."/>
            <person name="Garner T.T."/>
            <person name="Garnes J."/>
            <person name="Gnirke A."/>
            <person name="Hawes A."/>
            <person name="Hernandez J."/>
            <person name="Hines S."/>
            <person name="Holder M."/>
            <person name="Hume J."/>
            <person name="Jhangiani S.N."/>
            <person name="Joshi V."/>
            <person name="Khan Z.M."/>
            <person name="Jackson L."/>
            <person name="Kovar C."/>
            <person name="Kowis A."/>
            <person name="Lee S."/>
            <person name="Lewis L.R."/>
            <person name="Margolis J."/>
            <person name="Morgan M."/>
            <person name="Nazareth L.V."/>
            <person name="Nguyen N."/>
            <person name="Okwuonu G."/>
            <person name="Parker D."/>
            <person name="Richards S."/>
            <person name="Ruiz S.J."/>
            <person name="Santibanez J."/>
            <person name="Savard J."/>
            <person name="Scherer S.E."/>
            <person name="Schneider B."/>
            <person name="Sodergren E."/>
            <person name="Tautz D."/>
            <person name="Vattahil S."/>
            <person name="Villasana D."/>
            <person name="White C.S."/>
            <person name="Wright R."/>
            <person name="Park Y."/>
            <person name="Beeman R.W."/>
            <person name="Lord J."/>
            <person name="Oppert B."/>
            <person name="Lorenzen M."/>
            <person name="Brown S."/>
            <person name="Wang L."/>
            <person name="Savard J."/>
            <person name="Tautz D."/>
            <person name="Richards S."/>
            <person name="Weinstock G."/>
            <person name="Gibbs R.A."/>
            <person name="Liu Y."/>
            <person name="Worley K."/>
            <person name="Weinstock G."/>
            <person name="Elsik C.G."/>
            <person name="Reese J.T."/>
            <person name="Elhaik E."/>
            <person name="Landan G."/>
            <person name="Graur D."/>
            <person name="Arensburger P."/>
            <person name="Atkinson P."/>
            <person name="Beeman R.W."/>
            <person name="Beidler J."/>
            <person name="Brown S.J."/>
            <person name="Demuth J.P."/>
            <person name="Drury D.W."/>
            <person name="Du Y.Z."/>
            <person name="Fujiwara H."/>
            <person name="Lorenzen M."/>
            <person name="Maselli V."/>
            <person name="Osanai M."/>
            <person name="Park Y."/>
            <person name="Robertson H.M."/>
            <person name="Tu Z."/>
            <person name="Wang J.J."/>
            <person name="Wang S."/>
            <person name="Richards S."/>
            <person name="Song H."/>
            <person name="Zhang L."/>
            <person name="Sodergren E."/>
            <person name="Werner D."/>
            <person name="Stanke M."/>
            <person name="Morgenstern B."/>
            <person name="Solovyev V."/>
            <person name="Kosarev P."/>
            <person name="Brown G."/>
            <person name="Chen H.C."/>
            <person name="Ermolaeva O."/>
            <person name="Hlavina W."/>
            <person name="Kapustin Y."/>
            <person name="Kiryutin B."/>
            <person name="Kitts P."/>
            <person name="Maglott D."/>
            <person name="Pruitt K."/>
            <person name="Sapojnikov V."/>
            <person name="Souvorov A."/>
            <person name="Mackey A.J."/>
            <person name="Waterhouse R.M."/>
            <person name="Wyder S."/>
            <person name="Zdobnov E.M."/>
            <person name="Zdobnov E.M."/>
            <person name="Wyder S."/>
            <person name="Kriventseva E.V."/>
            <person name="Kadowaki T."/>
            <person name="Bork P."/>
            <person name="Aranda M."/>
            <person name="Bao R."/>
            <person name="Beermann A."/>
            <person name="Berns N."/>
            <person name="Bolognesi R."/>
            <person name="Bonneton F."/>
            <person name="Bopp D."/>
            <person name="Brown S.J."/>
            <person name="Bucher G."/>
            <person name="Butts T."/>
            <person name="Chaumot A."/>
            <person name="Denell R.E."/>
            <person name="Ferrier D.E."/>
            <person name="Friedrich M."/>
            <person name="Gordon C.M."/>
            <person name="Jindra M."/>
            <person name="Klingler M."/>
            <person name="Lan Q."/>
            <person name="Lattorff H.M."/>
            <person name="Laudet V."/>
            <person name="von Levetsow C."/>
            <person name="Liu Z."/>
            <person name="Lutz R."/>
            <person name="Lynch J.A."/>
            <person name="da Fonseca R.N."/>
            <person name="Posnien N."/>
            <person name="Reuter R."/>
            <person name="Roth S."/>
            <person name="Savard J."/>
            <person name="Schinko J.B."/>
            <person name="Schmitt C."/>
            <person name="Schoppmeier M."/>
            <person name="Schroder R."/>
            <person name="Shippy T.D."/>
            <person name="Simonnet F."/>
            <person name="Marques-Souza H."/>
            <person name="Tautz D."/>
            <person name="Tomoyasu Y."/>
            <person name="Trauner J."/>
            <person name="Van der Zee M."/>
            <person name="Vervoort M."/>
            <person name="Wittkopp N."/>
            <person name="Wimmer E.A."/>
            <person name="Yang X."/>
            <person name="Jones A.K."/>
            <person name="Sattelle D.B."/>
            <person name="Ebert P.R."/>
            <person name="Nelson D."/>
            <person name="Scott J.G."/>
            <person name="Beeman R.W."/>
            <person name="Muthukrishnan S."/>
            <person name="Kramer K.J."/>
            <person name="Arakane Y."/>
            <person name="Beeman R.W."/>
            <person name="Zhu Q."/>
            <person name="Hogenkamp D."/>
            <person name="Dixit R."/>
            <person name="Oppert B."/>
            <person name="Jiang H."/>
            <person name="Zou Z."/>
            <person name="Marshall J."/>
            <person name="Elpidina E."/>
            <person name="Vinokurov K."/>
            <person name="Oppert C."/>
            <person name="Zou Z."/>
            <person name="Evans J."/>
            <person name="Lu Z."/>
            <person name="Zhao P."/>
            <person name="Sumathipala N."/>
            <person name="Altincicek B."/>
            <person name="Vilcinskas A."/>
            <person name="Williams M."/>
            <person name="Hultmark D."/>
            <person name="Hetru C."/>
            <person name="Jiang H."/>
            <person name="Grimmelikhuijzen C.J."/>
            <person name="Hauser F."/>
            <person name="Cazzamali G."/>
            <person name="Williamson M."/>
            <person name="Park Y."/>
            <person name="Li B."/>
            <person name="Tanaka Y."/>
            <person name="Predel R."/>
            <person name="Neupert S."/>
            <person name="Schachtner J."/>
            <person name="Verleyen P."/>
            <person name="Raible F."/>
            <person name="Bork P."/>
            <person name="Friedrich M."/>
            <person name="Walden K.K."/>
            <person name="Robertson H.M."/>
            <person name="Angeli S."/>
            <person name="Foret S."/>
            <person name="Bucher G."/>
            <person name="Schuetz S."/>
            <person name="Maleszka R."/>
            <person name="Wimmer E.A."/>
            <person name="Beeman R.W."/>
            <person name="Lorenzen M."/>
            <person name="Tomoyasu Y."/>
            <person name="Miller S.C."/>
            <person name="Grossmann D."/>
            <person name="Bucher G."/>
        </authorList>
    </citation>
    <scope>NUCLEOTIDE SEQUENCE [LARGE SCALE GENOMIC DNA]</scope>
    <source>
        <strain evidence="3 4">Georgia GA2</strain>
    </source>
</reference>
<dbReference type="GO" id="GO:0047372">
    <property type="term" value="F:monoacylglycerol lipase activity"/>
    <property type="evidence" value="ECO:0000318"/>
    <property type="project" value="GO_Central"/>
</dbReference>
<organism evidence="3 4">
    <name type="scientific">Tribolium castaneum</name>
    <name type="common">Red flour beetle</name>
    <dbReference type="NCBI Taxonomy" id="7070"/>
    <lineage>
        <taxon>Eukaryota</taxon>
        <taxon>Metazoa</taxon>
        <taxon>Ecdysozoa</taxon>
        <taxon>Arthropoda</taxon>
        <taxon>Hexapoda</taxon>
        <taxon>Insecta</taxon>
        <taxon>Pterygota</taxon>
        <taxon>Neoptera</taxon>
        <taxon>Endopterygota</taxon>
        <taxon>Coleoptera</taxon>
        <taxon>Polyphaga</taxon>
        <taxon>Cucujiformia</taxon>
        <taxon>Tenebrionidae</taxon>
        <taxon>Tenebrionidae incertae sedis</taxon>
        <taxon>Tribolium</taxon>
    </lineage>
</organism>
<dbReference type="MEROPS" id="S09.065"/>
<dbReference type="EMBL" id="KQ971321">
    <property type="protein sequence ID" value="EFA00151.1"/>
    <property type="molecule type" value="Genomic_DNA"/>
</dbReference>
<dbReference type="Pfam" id="PF00561">
    <property type="entry name" value="Abhydrolase_1"/>
    <property type="match status" value="1"/>
</dbReference>
<dbReference type="GO" id="GO:0052651">
    <property type="term" value="P:monoacylglycerol catabolic process"/>
    <property type="evidence" value="ECO:0000318"/>
    <property type="project" value="GO_Central"/>
</dbReference>
<dbReference type="PANTHER" id="PTHR12277:SF72">
    <property type="entry name" value="BAT5L PROTEIN"/>
    <property type="match status" value="1"/>
</dbReference>
<evidence type="ECO:0000259" key="2">
    <source>
        <dbReference type="Pfam" id="PF22990"/>
    </source>
</evidence>
<reference evidence="3 4" key="2">
    <citation type="journal article" date="2010" name="Nucleic Acids Res.">
        <title>BeetleBase in 2010: revisions to provide comprehensive genomic information for Tribolium castaneum.</title>
        <authorList>
            <person name="Kim H.S."/>
            <person name="Murphy T."/>
            <person name="Xia J."/>
            <person name="Caragea D."/>
            <person name="Park Y."/>
            <person name="Beeman R.W."/>
            <person name="Lorenzen M.D."/>
            <person name="Butcher S."/>
            <person name="Manak J.R."/>
            <person name="Brown S.J."/>
        </authorList>
    </citation>
    <scope>GENOME REANNOTATION</scope>
    <source>
        <strain evidence="3 4">Georgia GA2</strain>
    </source>
</reference>
<dbReference type="STRING" id="7070.D6WGV7"/>
<dbReference type="Proteomes" id="UP000007266">
    <property type="component" value="Linkage group 3"/>
</dbReference>
<dbReference type="OMA" id="THCTQLP"/>
<accession>D6WGV7</accession>
<feature type="domain" description="AB hydrolase-1" evidence="1">
    <location>
        <begin position="253"/>
        <end position="368"/>
    </location>
</feature>
<dbReference type="FunCoup" id="D6WGV7">
    <property type="interactions" value="753"/>
</dbReference>
<gene>
    <name evidence="3" type="primary">AUGUSTUS-3.0.2_02972</name>
    <name evidence="3" type="ORF">TcasGA2_TC002972</name>
</gene>
<keyword evidence="4" id="KW-1185">Reference proteome</keyword>
<evidence type="ECO:0000259" key="1">
    <source>
        <dbReference type="Pfam" id="PF00561"/>
    </source>
</evidence>
<dbReference type="KEGG" id="tca:662076"/>
<dbReference type="HOGENOM" id="CLU_040705_2_0_1"/>
<dbReference type="GO" id="GO:0006660">
    <property type="term" value="P:phosphatidylserine catabolic process"/>
    <property type="evidence" value="ECO:0000318"/>
    <property type="project" value="GO_Central"/>
</dbReference>
<dbReference type="OrthoDB" id="6412627at2759"/>
<evidence type="ECO:0000313" key="3">
    <source>
        <dbReference type="EMBL" id="EFA00151.1"/>
    </source>
</evidence>
<evidence type="ECO:0000313" key="4">
    <source>
        <dbReference type="Proteomes" id="UP000007266"/>
    </source>
</evidence>
<dbReference type="InterPro" id="IPR000073">
    <property type="entry name" value="AB_hydrolase_1"/>
</dbReference>
<name>D6WGV7_TRICA</name>
<dbReference type="InterPro" id="IPR054518">
    <property type="entry name" value="ABHD16_N"/>
</dbReference>
<dbReference type="eggNOG" id="KOG1553">
    <property type="taxonomic scope" value="Eukaryota"/>
</dbReference>
<dbReference type="AlphaFoldDB" id="D6WGV7"/>
<sequence>MSTLKTVWNCMFGPRLIKIYGNEGPVEKFYQPHSFEKWGDQVIHSLYVIWKIGVYTSPFLVGILYQRGYLTVEGLGPFTKLVTSISVILIVSYCCKGLGRFSNPTYLNFLSTLEAARKELTPETKHQLSLYDFEFHSWPVEFDMRTVRKDTTKTFINKPILHQNVLQYLTQIPFRIIAYVAIHTFGIRLIYPGSIGIIQMILEQSLLQGRSRLIEHNQGERFKVRTCDNNDIDTMFIDRRKSTQNGNTLVICSEGNAGFYEIGIMITAIEAGYSTLGWNHPGFGGSTGKPFPTQEQNAVDAVLQFAIYKLGFKPENIILFGWSIGGYSTSWAAMNYPDVRGVIVDATFDDILPLAINHMPSWWESIVKLAIREYVNLNVFEQLAKYPGPVLIIRRTEDEVICLRENELSSNRGNDLLIKLLRVRYPYIFEDRQIDVLKQYLSVAFASQDLFLKKYNVNENVCNSLLQTYISEYSKSFPMKIGEEFQDQDKNQMALFLARKYMKDFKATHCTNLPAEMFQPPWDVNVESDFVFT</sequence>
<dbReference type="Pfam" id="PF22990">
    <property type="entry name" value="ABHD16_N"/>
    <property type="match status" value="1"/>
</dbReference>
<dbReference type="PhylomeDB" id="D6WGV7"/>
<dbReference type="PANTHER" id="PTHR12277">
    <property type="entry name" value="ALPHA/BETA HYDROLASE DOMAIN-CONTAINING PROTEIN"/>
    <property type="match status" value="1"/>
</dbReference>
<dbReference type="GO" id="GO:0004620">
    <property type="term" value="F:phospholipase activity"/>
    <property type="evidence" value="ECO:0000318"/>
    <property type="project" value="GO_Central"/>
</dbReference>
<protein>
    <submittedName>
        <fullName evidence="3">Abhydrolase domain-containing protein 16A-like Protein</fullName>
    </submittedName>
</protein>
<feature type="domain" description="Phosphatidylserine Lipase ABHD16 N-terminal" evidence="2">
    <location>
        <begin position="6"/>
        <end position="134"/>
    </location>
</feature>
<dbReference type="SUPFAM" id="SSF53474">
    <property type="entry name" value="alpha/beta-Hydrolases"/>
    <property type="match status" value="1"/>
</dbReference>
<dbReference type="InParanoid" id="D6WGV7"/>
<dbReference type="Gene3D" id="3.40.50.1820">
    <property type="entry name" value="alpha/beta hydrolase"/>
    <property type="match status" value="1"/>
</dbReference>